<comment type="caution">
    <text evidence="6">The sequence shown here is derived from an EMBL/GenBank/DDBJ whole genome shotgun (WGS) entry which is preliminary data.</text>
</comment>
<evidence type="ECO:0000256" key="3">
    <source>
        <dbReference type="SAM" id="MobiDB-lite"/>
    </source>
</evidence>
<evidence type="ECO:0000256" key="2">
    <source>
        <dbReference type="RuleBase" id="RU366025"/>
    </source>
</evidence>
<dbReference type="OrthoDB" id="2420415at2759"/>
<feature type="compositionally biased region" description="Polar residues" evidence="3">
    <location>
        <begin position="626"/>
        <end position="641"/>
    </location>
</feature>
<dbReference type="SUPFAM" id="SSF54001">
    <property type="entry name" value="Cysteine proteinases"/>
    <property type="match status" value="1"/>
</dbReference>
<keyword evidence="2" id="KW-0833">Ubl conjugation pathway</keyword>
<dbReference type="Gene3D" id="3.90.70.10">
    <property type="entry name" value="Cysteine proteinases"/>
    <property type="match status" value="1"/>
</dbReference>
<evidence type="ECO:0000313" key="6">
    <source>
        <dbReference type="EMBL" id="CAB3367788.1"/>
    </source>
</evidence>
<dbReference type="PANTHER" id="PTHR24006:SF908">
    <property type="entry name" value="DEUBIQUITINATING APOPTOTIC INHIBITOR, ISOFORM A"/>
    <property type="match status" value="1"/>
</dbReference>
<dbReference type="PROSITE" id="PS00972">
    <property type="entry name" value="USP_1"/>
    <property type="match status" value="1"/>
</dbReference>
<dbReference type="InterPro" id="IPR001394">
    <property type="entry name" value="Peptidase_C19_UCH"/>
</dbReference>
<protein>
    <recommendedName>
        <fullName evidence="2">Ubiquitin carboxyl-terminal hydrolase</fullName>
        <ecNumber evidence="2">3.4.19.12</ecNumber>
    </recommendedName>
</protein>
<dbReference type="EMBL" id="CADEPI010000033">
    <property type="protein sequence ID" value="CAB3367788.1"/>
    <property type="molecule type" value="Genomic_DNA"/>
</dbReference>
<keyword evidence="2" id="KW-0645">Protease</keyword>
<keyword evidence="2" id="KW-0378">Hydrolase</keyword>
<dbReference type="GO" id="GO:0005829">
    <property type="term" value="C:cytosol"/>
    <property type="evidence" value="ECO:0007669"/>
    <property type="project" value="TreeGrafter"/>
</dbReference>
<evidence type="ECO:0000256" key="1">
    <source>
        <dbReference type="ARBA" id="ARBA00009085"/>
    </source>
</evidence>
<organism evidence="6 7">
    <name type="scientific">Cloeon dipterum</name>
    <dbReference type="NCBI Taxonomy" id="197152"/>
    <lineage>
        <taxon>Eukaryota</taxon>
        <taxon>Metazoa</taxon>
        <taxon>Ecdysozoa</taxon>
        <taxon>Arthropoda</taxon>
        <taxon>Hexapoda</taxon>
        <taxon>Insecta</taxon>
        <taxon>Pterygota</taxon>
        <taxon>Palaeoptera</taxon>
        <taxon>Ephemeroptera</taxon>
        <taxon>Pisciforma</taxon>
        <taxon>Baetidae</taxon>
        <taxon>Cloeon</taxon>
    </lineage>
</organism>
<keyword evidence="4" id="KW-0472">Membrane</keyword>
<dbReference type="InterPro" id="IPR028889">
    <property type="entry name" value="USP"/>
</dbReference>
<feature type="domain" description="USP" evidence="5">
    <location>
        <begin position="477"/>
        <end position="858"/>
    </location>
</feature>
<dbReference type="GO" id="GO:0005634">
    <property type="term" value="C:nucleus"/>
    <property type="evidence" value="ECO:0007669"/>
    <property type="project" value="TreeGrafter"/>
</dbReference>
<dbReference type="GO" id="GO:0006508">
    <property type="term" value="P:proteolysis"/>
    <property type="evidence" value="ECO:0007669"/>
    <property type="project" value="UniProtKB-KW"/>
</dbReference>
<comment type="catalytic activity">
    <reaction evidence="2">
        <text>Thiol-dependent hydrolysis of ester, thioester, amide, peptide and isopeptide bonds formed by the C-terminal Gly of ubiquitin (a 76-residue protein attached to proteins as an intracellular targeting signal).</text>
        <dbReference type="EC" id="3.4.19.12"/>
    </reaction>
</comment>
<dbReference type="GO" id="GO:0004843">
    <property type="term" value="F:cysteine-type deubiquitinase activity"/>
    <property type="evidence" value="ECO:0007669"/>
    <property type="project" value="UniProtKB-UniRule"/>
</dbReference>
<keyword evidence="2" id="KW-0788">Thiol protease</keyword>
<dbReference type="Proteomes" id="UP000494165">
    <property type="component" value="Unassembled WGS sequence"/>
</dbReference>
<keyword evidence="7" id="KW-1185">Reference proteome</keyword>
<keyword evidence="4" id="KW-1133">Transmembrane helix</keyword>
<evidence type="ECO:0000313" key="7">
    <source>
        <dbReference type="Proteomes" id="UP000494165"/>
    </source>
</evidence>
<dbReference type="EC" id="3.4.19.12" evidence="2"/>
<sequence length="925" mass="104698">MEVSAVVVLSLRPWWFNDGEVTLLAALCAVICYATVDIAISRFARRPRTYQVGFRPQINHYVGESSSSCPNELSERPLKMSKNTTAKMKATLFSLLLNEELPNEPDKKVGMRNYLLHAIEQDHLLASQYLDICSLLLSVNDPEYLFLKSGLCEALRLAARLSGDNNPFNAFLQEDIVSDDAIVHCLQTKMPTNDSMREVIAKETLYLLITEDFWMHEKFVLLVQNVGRFSVYDEEYINAVFSVLEGFKPYFSAQTSMEIVKKVDMLIELSKKWMHANQKILVARKRLILNTLYQKIIHRKANHLMIYVLRLVEAEILTALLSPIPSESVPVVAKELLSWTYNTKDCYLLLPPIVKMLQRLLQDGNDLEYNQLALENCDKMLGLLHLKLFRPMISIVCHFLNNSTDPIELLKKSVEKLKMVLILCADDMSVSSNLRKALAAIFDSYPELRAVICNILSENLPEPDPSNPNLNITDGPKGLVNTGNTCYANSVIQCLYHITQFRNKVLKFEPDPCQTVLQQLQKIFALLRFSSLPEITPDETFHAILRPPYFVRGQQEDGFLYLIHLLDILKEQELKAVDIKDDEMEVNKEQCSSGAAAKCETPSDGSTEDSKSDLMLNGDNDELEEMSTSPDENSEGSSFPSVKSEGDECSNESTNNNFSEEEDNNVADEMARAYHTLNQEVFGGYQVETYCCHGCKYRHKQTKRTTAICLAIPEQETNQPRITDLLENYFKPVELQDSDKYECRKCNAKVDSTCYTELVSAPPYLILCLKRFLYNTSLQQTIKVMTQVQIEEDVSVKGWDFRLHAMVVHSGSSASHGHYYSVINTENCKLRLDDTSVSSGGGLSAHLDTPYILFYQRKDCQMDETADLCLEHLDARLQAIVRNQSRRPVFPKGLVVTVKKSHQPPPPPPPSCGDGPGISSNRMVC</sequence>
<dbReference type="GO" id="GO:0016579">
    <property type="term" value="P:protein deubiquitination"/>
    <property type="evidence" value="ECO:0007669"/>
    <property type="project" value="InterPro"/>
</dbReference>
<feature type="region of interest" description="Disordered" evidence="3">
    <location>
        <begin position="590"/>
        <end position="663"/>
    </location>
</feature>
<dbReference type="InterPro" id="IPR018200">
    <property type="entry name" value="USP_CS"/>
</dbReference>
<dbReference type="PANTHER" id="PTHR24006">
    <property type="entry name" value="UBIQUITIN CARBOXYL-TERMINAL HYDROLASE"/>
    <property type="match status" value="1"/>
</dbReference>
<dbReference type="PROSITE" id="PS50235">
    <property type="entry name" value="USP_3"/>
    <property type="match status" value="1"/>
</dbReference>
<name>A0A8S1CDZ6_9INSE</name>
<feature type="region of interest" description="Disordered" evidence="3">
    <location>
        <begin position="898"/>
        <end position="918"/>
    </location>
</feature>
<gene>
    <name evidence="6" type="ORF">CLODIP_2_CD11775</name>
</gene>
<dbReference type="PROSITE" id="PS00973">
    <property type="entry name" value="USP_2"/>
    <property type="match status" value="1"/>
</dbReference>
<evidence type="ECO:0000256" key="4">
    <source>
        <dbReference type="SAM" id="Phobius"/>
    </source>
</evidence>
<feature type="transmembrane region" description="Helical" evidence="4">
    <location>
        <begin position="21"/>
        <end position="40"/>
    </location>
</feature>
<dbReference type="InterPro" id="IPR038765">
    <property type="entry name" value="Papain-like_cys_pep_sf"/>
</dbReference>
<comment type="similarity">
    <text evidence="1 2">Belongs to the peptidase C19 family.</text>
</comment>
<reference evidence="6 7" key="1">
    <citation type="submission" date="2020-04" db="EMBL/GenBank/DDBJ databases">
        <authorList>
            <person name="Alioto T."/>
            <person name="Alioto T."/>
            <person name="Gomez Garrido J."/>
        </authorList>
    </citation>
    <scope>NUCLEOTIDE SEQUENCE [LARGE SCALE GENOMIC DNA]</scope>
</reference>
<keyword evidence="4" id="KW-0812">Transmembrane</keyword>
<dbReference type="InterPro" id="IPR050164">
    <property type="entry name" value="Peptidase_C19"/>
</dbReference>
<dbReference type="AlphaFoldDB" id="A0A8S1CDZ6"/>
<accession>A0A8S1CDZ6</accession>
<dbReference type="Pfam" id="PF00443">
    <property type="entry name" value="UCH"/>
    <property type="match status" value="1"/>
</dbReference>
<evidence type="ECO:0000259" key="5">
    <source>
        <dbReference type="PROSITE" id="PS50235"/>
    </source>
</evidence>
<proteinExistence type="inferred from homology"/>